<keyword evidence="8" id="KW-1185">Reference proteome</keyword>
<name>A0A7N6AYD2_ANATE</name>
<dbReference type="GO" id="GO:0005604">
    <property type="term" value="C:basement membrane"/>
    <property type="evidence" value="ECO:0007669"/>
    <property type="project" value="TreeGrafter"/>
</dbReference>
<reference evidence="7" key="3">
    <citation type="submission" date="2025-09" db="UniProtKB">
        <authorList>
            <consortium name="Ensembl"/>
        </authorList>
    </citation>
    <scope>IDENTIFICATION</scope>
</reference>
<evidence type="ECO:0000256" key="4">
    <source>
        <dbReference type="ARBA" id="ARBA00023157"/>
    </source>
</evidence>
<dbReference type="GO" id="GO:0007160">
    <property type="term" value="P:cell-matrix adhesion"/>
    <property type="evidence" value="ECO:0007669"/>
    <property type="project" value="TreeGrafter"/>
</dbReference>
<dbReference type="InterPro" id="IPR036857">
    <property type="entry name" value="Thyroglobulin_1_sf"/>
</dbReference>
<evidence type="ECO:0000256" key="1">
    <source>
        <dbReference type="ARBA" id="ARBA00004613"/>
    </source>
</evidence>
<evidence type="ECO:0000259" key="6">
    <source>
        <dbReference type="PROSITE" id="PS51162"/>
    </source>
</evidence>
<dbReference type="SUPFAM" id="SSF57610">
    <property type="entry name" value="Thyroglobulin type-1 domain"/>
    <property type="match status" value="1"/>
</dbReference>
<keyword evidence="4 5" id="KW-1015">Disulfide bond</keyword>
<comment type="caution">
    <text evidence="5">Lacks conserved residue(s) required for the propagation of feature annotation.</text>
</comment>
<dbReference type="Gene3D" id="4.10.800.10">
    <property type="entry name" value="Thyroglobulin type-1"/>
    <property type="match status" value="1"/>
</dbReference>
<evidence type="ECO:0000256" key="5">
    <source>
        <dbReference type="PROSITE-ProRule" id="PRU00500"/>
    </source>
</evidence>
<evidence type="ECO:0000256" key="2">
    <source>
        <dbReference type="ARBA" id="ARBA00022525"/>
    </source>
</evidence>
<dbReference type="OrthoDB" id="7357196at2759"/>
<keyword evidence="2" id="KW-0964">Secreted</keyword>
<dbReference type="AlphaFoldDB" id="A0A7N6AYD2"/>
<keyword evidence="3" id="KW-0677">Repeat</keyword>
<dbReference type="CDD" id="cd00191">
    <property type="entry name" value="TY"/>
    <property type="match status" value="1"/>
</dbReference>
<dbReference type="Ensembl" id="ENSATET00000049457.1">
    <property type="protein sequence ID" value="ENSATEP00000054762.1"/>
    <property type="gene ID" value="ENSATEG00000027925.1"/>
</dbReference>
<evidence type="ECO:0000313" key="7">
    <source>
        <dbReference type="Ensembl" id="ENSATEP00000054762.1"/>
    </source>
</evidence>
<dbReference type="PANTHER" id="PTHR12352">
    <property type="entry name" value="SECRETED MODULAR CALCIUM-BINDING PROTEIN"/>
    <property type="match status" value="1"/>
</dbReference>
<dbReference type="Pfam" id="PF00086">
    <property type="entry name" value="Thyroglobulin_1"/>
    <property type="match status" value="1"/>
</dbReference>
<accession>A0A7N6AYD2</accession>
<dbReference type="GO" id="GO:0005615">
    <property type="term" value="C:extracellular space"/>
    <property type="evidence" value="ECO:0007669"/>
    <property type="project" value="TreeGrafter"/>
</dbReference>
<evidence type="ECO:0000256" key="3">
    <source>
        <dbReference type="ARBA" id="ARBA00022737"/>
    </source>
</evidence>
<sequence>MSHTCDSALPLNSTLQTGRCEYVRQNCSNSSIIGAFCPKCDSSGNYLPQQCSGSTGYCWCVDVNSGKMISNTTTPPGTPLDCGE</sequence>
<dbReference type="InterPro" id="IPR051950">
    <property type="entry name" value="Dev_reg/Prot_inhib"/>
</dbReference>
<dbReference type="PANTHER" id="PTHR12352:SF3">
    <property type="entry name" value="NIDOGEN-2"/>
    <property type="match status" value="1"/>
</dbReference>
<dbReference type="InParanoid" id="A0A7N6AYD2"/>
<dbReference type="PROSITE" id="PS00484">
    <property type="entry name" value="THYROGLOBULIN_1_1"/>
    <property type="match status" value="1"/>
</dbReference>
<reference evidence="7" key="2">
    <citation type="submission" date="2025-08" db="UniProtKB">
        <authorList>
            <consortium name="Ensembl"/>
        </authorList>
    </citation>
    <scope>IDENTIFICATION</scope>
</reference>
<protein>
    <recommendedName>
        <fullName evidence="6">Thyroglobulin type-1 domain-containing protein</fullName>
    </recommendedName>
</protein>
<proteinExistence type="predicted"/>
<dbReference type="GeneTree" id="ENSGT00970000193619"/>
<dbReference type="InterPro" id="IPR000716">
    <property type="entry name" value="Thyroglobulin_1"/>
</dbReference>
<reference evidence="7" key="1">
    <citation type="submission" date="2021-04" db="EMBL/GenBank/DDBJ databases">
        <authorList>
            <consortium name="Wellcome Sanger Institute Data Sharing"/>
        </authorList>
    </citation>
    <scope>NUCLEOTIDE SEQUENCE [LARGE SCALE GENOMIC DNA]</scope>
</reference>
<dbReference type="PROSITE" id="PS51162">
    <property type="entry name" value="THYROGLOBULIN_1_2"/>
    <property type="match status" value="1"/>
</dbReference>
<evidence type="ECO:0000313" key="8">
    <source>
        <dbReference type="Proteomes" id="UP000265040"/>
    </source>
</evidence>
<feature type="disulfide bond" evidence="5">
    <location>
        <begin position="51"/>
        <end position="58"/>
    </location>
</feature>
<dbReference type="SMART" id="SM00211">
    <property type="entry name" value="TY"/>
    <property type="match status" value="1"/>
</dbReference>
<feature type="domain" description="Thyroglobulin type-1" evidence="6">
    <location>
        <begin position="17"/>
        <end position="82"/>
    </location>
</feature>
<comment type="subcellular location">
    <subcellularLocation>
        <location evidence="1">Secreted</location>
    </subcellularLocation>
</comment>
<organism evidence="7 8">
    <name type="scientific">Anabas testudineus</name>
    <name type="common">Climbing perch</name>
    <name type="synonym">Anthias testudineus</name>
    <dbReference type="NCBI Taxonomy" id="64144"/>
    <lineage>
        <taxon>Eukaryota</taxon>
        <taxon>Metazoa</taxon>
        <taxon>Chordata</taxon>
        <taxon>Craniata</taxon>
        <taxon>Vertebrata</taxon>
        <taxon>Euteleostomi</taxon>
        <taxon>Actinopterygii</taxon>
        <taxon>Neopterygii</taxon>
        <taxon>Teleostei</taxon>
        <taxon>Neoteleostei</taxon>
        <taxon>Acanthomorphata</taxon>
        <taxon>Anabantaria</taxon>
        <taxon>Anabantiformes</taxon>
        <taxon>Anabantoidei</taxon>
        <taxon>Anabantidae</taxon>
        <taxon>Anabas</taxon>
    </lineage>
</organism>
<dbReference type="Proteomes" id="UP000265040">
    <property type="component" value="Chromosome 18"/>
</dbReference>